<evidence type="ECO:0000313" key="11">
    <source>
        <dbReference type="Ensembl" id="ENSLBEP00000014606.1"/>
    </source>
</evidence>
<dbReference type="PANTHER" id="PTHR11461:SF27">
    <property type="entry name" value="SERPIN H1"/>
    <property type="match status" value="1"/>
</dbReference>
<dbReference type="Ensembl" id="ENSLBET00000015486.1">
    <property type="protein sequence ID" value="ENSLBEP00000014606.1"/>
    <property type="gene ID" value="ENSLBEG00000011389.1"/>
</dbReference>
<evidence type="ECO:0000256" key="4">
    <source>
        <dbReference type="ARBA" id="ARBA00022824"/>
    </source>
</evidence>
<protein>
    <recommendedName>
        <fullName evidence="2">Serpin H1</fullName>
    </recommendedName>
    <alternativeName>
        <fullName evidence="8">Collagen-binding protein</fullName>
    </alternativeName>
</protein>
<dbReference type="InterPro" id="IPR036186">
    <property type="entry name" value="Serpin_sf"/>
</dbReference>
<reference evidence="11" key="1">
    <citation type="submission" date="2025-08" db="UniProtKB">
        <authorList>
            <consortium name="Ensembl"/>
        </authorList>
    </citation>
    <scope>IDENTIFICATION</scope>
</reference>
<dbReference type="Gene3D" id="2.30.39.10">
    <property type="entry name" value="Alpha-1-antitrypsin, domain 1"/>
    <property type="match status" value="1"/>
</dbReference>
<dbReference type="GO" id="GO:0004867">
    <property type="term" value="F:serine-type endopeptidase inhibitor activity"/>
    <property type="evidence" value="ECO:0007669"/>
    <property type="project" value="InterPro"/>
</dbReference>
<keyword evidence="5" id="KW-0325">Glycoprotein</keyword>
<dbReference type="SMART" id="SM00093">
    <property type="entry name" value="SERPIN"/>
    <property type="match status" value="1"/>
</dbReference>
<comment type="function">
    <text evidence="7">Binds specifically to collagen. Could be involved as a chaperone in the biosynthetic pathway of collagen.</text>
</comment>
<dbReference type="Gene3D" id="3.30.497.10">
    <property type="entry name" value="Antithrombin, subunit I, domain 2"/>
    <property type="match status" value="1"/>
</dbReference>
<reference evidence="11" key="2">
    <citation type="submission" date="2025-09" db="UniProtKB">
        <authorList>
            <consortium name="Ensembl"/>
        </authorList>
    </citation>
    <scope>IDENTIFICATION</scope>
</reference>
<dbReference type="PANTHER" id="PTHR11461">
    <property type="entry name" value="SERINE PROTEASE INHIBITOR, SERPIN"/>
    <property type="match status" value="1"/>
</dbReference>
<dbReference type="GO" id="GO:0005615">
    <property type="term" value="C:extracellular space"/>
    <property type="evidence" value="ECO:0007669"/>
    <property type="project" value="InterPro"/>
</dbReference>
<sequence>MVDNRGFMVSRSLTVSVQMMHRTGLYGFHEDKTNKLNILSMPLAHKKSTVVFLMPYHLEPLERLEKLLTKKQLDTWMGKLQQTAVAVSLPKVSMEVSHDLQKHLGELGLTEALDKTKADLSNISGKKNLYLSSVFHASAMEWDTDGNEMDVSVFGTDKLKNPKLFYADHPFIFLVKDQKTNSILFIGRMVRPKGEKMRDEL</sequence>
<dbReference type="GeneTree" id="ENSGT00940000156163"/>
<dbReference type="InterPro" id="IPR042185">
    <property type="entry name" value="Serpin_sf_2"/>
</dbReference>
<name>A0A3Q3F477_9LABR</name>
<dbReference type="PROSITE" id="PS00284">
    <property type="entry name" value="SERPIN"/>
    <property type="match status" value="1"/>
</dbReference>
<dbReference type="InterPro" id="IPR042178">
    <property type="entry name" value="Serpin_sf_1"/>
</dbReference>
<keyword evidence="3" id="KW-0732">Signal</keyword>
<feature type="domain" description="Serpin" evidence="10">
    <location>
        <begin position="1"/>
        <end position="192"/>
    </location>
</feature>
<dbReference type="InterPro" id="IPR023795">
    <property type="entry name" value="Serpin_CS"/>
</dbReference>
<evidence type="ECO:0000256" key="8">
    <source>
        <dbReference type="ARBA" id="ARBA00030441"/>
    </source>
</evidence>
<evidence type="ECO:0000256" key="9">
    <source>
        <dbReference type="RuleBase" id="RU000411"/>
    </source>
</evidence>
<keyword evidence="6" id="KW-0143">Chaperone</keyword>
<dbReference type="GO" id="GO:0030199">
    <property type="term" value="P:collagen fibril organization"/>
    <property type="evidence" value="ECO:0007669"/>
    <property type="project" value="TreeGrafter"/>
</dbReference>
<dbReference type="AlphaFoldDB" id="A0A3Q3F477"/>
<evidence type="ECO:0000256" key="5">
    <source>
        <dbReference type="ARBA" id="ARBA00023180"/>
    </source>
</evidence>
<keyword evidence="12" id="KW-1185">Reference proteome</keyword>
<dbReference type="SUPFAM" id="SSF56574">
    <property type="entry name" value="Serpins"/>
    <property type="match status" value="1"/>
</dbReference>
<dbReference type="InterPro" id="IPR023796">
    <property type="entry name" value="Serpin_dom"/>
</dbReference>
<dbReference type="Pfam" id="PF00079">
    <property type="entry name" value="Serpin"/>
    <property type="match status" value="1"/>
</dbReference>
<proteinExistence type="inferred from homology"/>
<evidence type="ECO:0000256" key="7">
    <source>
        <dbReference type="ARBA" id="ARBA00025405"/>
    </source>
</evidence>
<evidence type="ECO:0000313" key="12">
    <source>
        <dbReference type="Proteomes" id="UP000261660"/>
    </source>
</evidence>
<accession>A0A3Q3F477</accession>
<evidence type="ECO:0000256" key="1">
    <source>
        <dbReference type="ARBA" id="ARBA00009500"/>
    </source>
</evidence>
<evidence type="ECO:0000259" key="10">
    <source>
        <dbReference type="SMART" id="SM00093"/>
    </source>
</evidence>
<evidence type="ECO:0000256" key="2">
    <source>
        <dbReference type="ARBA" id="ARBA00013551"/>
    </source>
</evidence>
<organism evidence="11 12">
    <name type="scientific">Labrus bergylta</name>
    <name type="common">ballan wrasse</name>
    <dbReference type="NCBI Taxonomy" id="56723"/>
    <lineage>
        <taxon>Eukaryota</taxon>
        <taxon>Metazoa</taxon>
        <taxon>Chordata</taxon>
        <taxon>Craniata</taxon>
        <taxon>Vertebrata</taxon>
        <taxon>Euteleostomi</taxon>
        <taxon>Actinopterygii</taxon>
        <taxon>Neopterygii</taxon>
        <taxon>Teleostei</taxon>
        <taxon>Neoteleostei</taxon>
        <taxon>Acanthomorphata</taxon>
        <taxon>Eupercaria</taxon>
        <taxon>Labriformes</taxon>
        <taxon>Labridae</taxon>
        <taxon>Labrus</taxon>
    </lineage>
</organism>
<dbReference type="GO" id="GO:0005783">
    <property type="term" value="C:endoplasmic reticulum"/>
    <property type="evidence" value="ECO:0007669"/>
    <property type="project" value="TreeGrafter"/>
</dbReference>
<dbReference type="InParanoid" id="A0A3Q3F477"/>
<evidence type="ECO:0000256" key="6">
    <source>
        <dbReference type="ARBA" id="ARBA00023186"/>
    </source>
</evidence>
<dbReference type="STRING" id="56723.ENSLBEP00000014606"/>
<dbReference type="Proteomes" id="UP000261660">
    <property type="component" value="Unplaced"/>
</dbReference>
<comment type="similarity">
    <text evidence="1 9">Belongs to the serpin family.</text>
</comment>
<keyword evidence="4" id="KW-0256">Endoplasmic reticulum</keyword>
<dbReference type="InterPro" id="IPR000215">
    <property type="entry name" value="Serpin_fam"/>
</dbReference>
<evidence type="ECO:0000256" key="3">
    <source>
        <dbReference type="ARBA" id="ARBA00022729"/>
    </source>
</evidence>